<proteinExistence type="predicted"/>
<name>A0A9J6ERR5_RHIMP</name>
<dbReference type="VEuPathDB" id="VectorBase:LOC119179304"/>
<protein>
    <recommendedName>
        <fullName evidence="2">Nucleoside phosphorylase domain-containing protein</fullName>
    </recommendedName>
</protein>
<dbReference type="PANTHER" id="PTHR43691">
    <property type="entry name" value="URIDINE PHOSPHORYLASE"/>
    <property type="match status" value="1"/>
</dbReference>
<feature type="compositionally biased region" description="Pro residues" evidence="1">
    <location>
        <begin position="1"/>
        <end position="12"/>
    </location>
</feature>
<evidence type="ECO:0000313" key="3">
    <source>
        <dbReference type="EMBL" id="KAH8036860.1"/>
    </source>
</evidence>
<organism evidence="3 4">
    <name type="scientific">Rhipicephalus microplus</name>
    <name type="common">Cattle tick</name>
    <name type="synonym">Boophilus microplus</name>
    <dbReference type="NCBI Taxonomy" id="6941"/>
    <lineage>
        <taxon>Eukaryota</taxon>
        <taxon>Metazoa</taxon>
        <taxon>Ecdysozoa</taxon>
        <taxon>Arthropoda</taxon>
        <taxon>Chelicerata</taxon>
        <taxon>Arachnida</taxon>
        <taxon>Acari</taxon>
        <taxon>Parasitiformes</taxon>
        <taxon>Ixodida</taxon>
        <taxon>Ixodoidea</taxon>
        <taxon>Ixodidae</taxon>
        <taxon>Rhipicephalinae</taxon>
        <taxon>Rhipicephalus</taxon>
        <taxon>Boophilus</taxon>
    </lineage>
</organism>
<evidence type="ECO:0000256" key="1">
    <source>
        <dbReference type="SAM" id="MobiDB-lite"/>
    </source>
</evidence>
<sequence length="283" mass="30910">MENYEPPPPPHSTPSQASQEPVCLCSRGENSSNGDVEGYVHLHNPHLAKLGSDHLYHLALSTTTHSLVDMFGDVKHGMGAPSMSILLHEVFKLLHYARCRDVLMFRIGTSGGVGVPPGSVVVSTGVVNGLLREEVDMHVLGKLVSRPTKLDVKLAEEIAAEARRSLSGINVVLGKTMSTDDFYESQGRMNGAFCDYTDQEELQFLEKLRSVGVVNIEMEAALFAAFCHRAGIKGAVVCGIFQDRLKTERATEPQSVITEWQLRSQHVVLCFIQHRLATAGSSS</sequence>
<dbReference type="Proteomes" id="UP000821866">
    <property type="component" value="Chromosome 10"/>
</dbReference>
<evidence type="ECO:0000313" key="4">
    <source>
        <dbReference type="Proteomes" id="UP000821866"/>
    </source>
</evidence>
<dbReference type="SUPFAM" id="SSF53167">
    <property type="entry name" value="Purine and uridine phosphorylases"/>
    <property type="match status" value="1"/>
</dbReference>
<gene>
    <name evidence="3" type="ORF">HPB51_006129</name>
</gene>
<dbReference type="OMA" id="HAQCHDV"/>
<reference evidence="3" key="1">
    <citation type="journal article" date="2020" name="Cell">
        <title>Large-Scale Comparative Analyses of Tick Genomes Elucidate Their Genetic Diversity and Vector Capacities.</title>
        <authorList>
            <consortium name="Tick Genome and Microbiome Consortium (TIGMIC)"/>
            <person name="Jia N."/>
            <person name="Wang J."/>
            <person name="Shi W."/>
            <person name="Du L."/>
            <person name="Sun Y."/>
            <person name="Zhan W."/>
            <person name="Jiang J.F."/>
            <person name="Wang Q."/>
            <person name="Zhang B."/>
            <person name="Ji P."/>
            <person name="Bell-Sakyi L."/>
            <person name="Cui X.M."/>
            <person name="Yuan T.T."/>
            <person name="Jiang B.G."/>
            <person name="Yang W.F."/>
            <person name="Lam T.T."/>
            <person name="Chang Q.C."/>
            <person name="Ding S.J."/>
            <person name="Wang X.J."/>
            <person name="Zhu J.G."/>
            <person name="Ruan X.D."/>
            <person name="Zhao L."/>
            <person name="Wei J.T."/>
            <person name="Ye R.Z."/>
            <person name="Que T.C."/>
            <person name="Du C.H."/>
            <person name="Zhou Y.H."/>
            <person name="Cheng J.X."/>
            <person name="Dai P.F."/>
            <person name="Guo W.B."/>
            <person name="Han X.H."/>
            <person name="Huang E.J."/>
            <person name="Li L.F."/>
            <person name="Wei W."/>
            <person name="Gao Y.C."/>
            <person name="Liu J.Z."/>
            <person name="Shao H.Z."/>
            <person name="Wang X."/>
            <person name="Wang C.C."/>
            <person name="Yang T.C."/>
            <person name="Huo Q.B."/>
            <person name="Li W."/>
            <person name="Chen H.Y."/>
            <person name="Chen S.E."/>
            <person name="Zhou L.G."/>
            <person name="Ni X.B."/>
            <person name="Tian J.H."/>
            <person name="Sheng Y."/>
            <person name="Liu T."/>
            <person name="Pan Y.S."/>
            <person name="Xia L.Y."/>
            <person name="Li J."/>
            <person name="Zhao F."/>
            <person name="Cao W.C."/>
        </authorList>
    </citation>
    <scope>NUCLEOTIDE SEQUENCE</scope>
    <source>
        <strain evidence="3">Rmic-2018</strain>
    </source>
</reference>
<accession>A0A9J6ERR5</accession>
<dbReference type="InterPro" id="IPR035994">
    <property type="entry name" value="Nucleoside_phosphorylase_sf"/>
</dbReference>
<comment type="caution">
    <text evidence="3">The sequence shown here is derived from an EMBL/GenBank/DDBJ whole genome shotgun (WGS) entry which is preliminary data.</text>
</comment>
<dbReference type="Gene3D" id="3.40.50.1580">
    <property type="entry name" value="Nucleoside phosphorylase domain"/>
    <property type="match status" value="2"/>
</dbReference>
<evidence type="ECO:0000259" key="2">
    <source>
        <dbReference type="Pfam" id="PF01048"/>
    </source>
</evidence>
<dbReference type="GO" id="GO:0006218">
    <property type="term" value="P:uridine catabolic process"/>
    <property type="evidence" value="ECO:0007669"/>
    <property type="project" value="TreeGrafter"/>
</dbReference>
<dbReference type="EMBL" id="JABSTU010000002">
    <property type="protein sequence ID" value="KAH8036860.1"/>
    <property type="molecule type" value="Genomic_DNA"/>
</dbReference>
<dbReference type="PANTHER" id="PTHR43691:SF11">
    <property type="entry name" value="FI09636P-RELATED"/>
    <property type="match status" value="1"/>
</dbReference>
<dbReference type="GO" id="GO:0004850">
    <property type="term" value="F:uridine phosphorylase activity"/>
    <property type="evidence" value="ECO:0007669"/>
    <property type="project" value="TreeGrafter"/>
</dbReference>
<dbReference type="OrthoDB" id="204058at2759"/>
<dbReference type="Pfam" id="PF01048">
    <property type="entry name" value="PNP_UDP_1"/>
    <property type="match status" value="1"/>
</dbReference>
<dbReference type="InterPro" id="IPR000845">
    <property type="entry name" value="Nucleoside_phosphorylase_d"/>
</dbReference>
<feature type="domain" description="Nucleoside phosphorylase" evidence="2">
    <location>
        <begin position="74"/>
        <end position="271"/>
    </location>
</feature>
<dbReference type="AlphaFoldDB" id="A0A9J6ERR5"/>
<keyword evidence="4" id="KW-1185">Reference proteome</keyword>
<dbReference type="GO" id="GO:0005829">
    <property type="term" value="C:cytosol"/>
    <property type="evidence" value="ECO:0007669"/>
    <property type="project" value="TreeGrafter"/>
</dbReference>
<feature type="region of interest" description="Disordered" evidence="1">
    <location>
        <begin position="1"/>
        <end position="21"/>
    </location>
</feature>
<reference evidence="3" key="2">
    <citation type="submission" date="2021-09" db="EMBL/GenBank/DDBJ databases">
        <authorList>
            <person name="Jia N."/>
            <person name="Wang J."/>
            <person name="Shi W."/>
            <person name="Du L."/>
            <person name="Sun Y."/>
            <person name="Zhan W."/>
            <person name="Jiang J."/>
            <person name="Wang Q."/>
            <person name="Zhang B."/>
            <person name="Ji P."/>
            <person name="Sakyi L.B."/>
            <person name="Cui X."/>
            <person name="Yuan T."/>
            <person name="Jiang B."/>
            <person name="Yang W."/>
            <person name="Lam T.T.-Y."/>
            <person name="Chang Q."/>
            <person name="Ding S."/>
            <person name="Wang X."/>
            <person name="Zhu J."/>
            <person name="Ruan X."/>
            <person name="Zhao L."/>
            <person name="Wei J."/>
            <person name="Que T."/>
            <person name="Du C."/>
            <person name="Cheng J."/>
            <person name="Dai P."/>
            <person name="Han X."/>
            <person name="Huang E."/>
            <person name="Gao Y."/>
            <person name="Liu J."/>
            <person name="Shao H."/>
            <person name="Ye R."/>
            <person name="Li L."/>
            <person name="Wei W."/>
            <person name="Wang X."/>
            <person name="Wang C."/>
            <person name="Huo Q."/>
            <person name="Li W."/>
            <person name="Guo W."/>
            <person name="Chen H."/>
            <person name="Chen S."/>
            <person name="Zhou L."/>
            <person name="Zhou L."/>
            <person name="Ni X."/>
            <person name="Tian J."/>
            <person name="Zhou Y."/>
            <person name="Sheng Y."/>
            <person name="Liu T."/>
            <person name="Pan Y."/>
            <person name="Xia L."/>
            <person name="Li J."/>
            <person name="Zhao F."/>
            <person name="Cao W."/>
        </authorList>
    </citation>
    <scope>NUCLEOTIDE SEQUENCE</scope>
    <source>
        <strain evidence="3">Rmic-2018</strain>
        <tissue evidence="3">Larvae</tissue>
    </source>
</reference>